<organism evidence="1">
    <name type="scientific">Hexamita inflata</name>
    <dbReference type="NCBI Taxonomy" id="28002"/>
    <lineage>
        <taxon>Eukaryota</taxon>
        <taxon>Metamonada</taxon>
        <taxon>Diplomonadida</taxon>
        <taxon>Hexamitidae</taxon>
        <taxon>Hexamitinae</taxon>
        <taxon>Hexamita</taxon>
    </lineage>
</organism>
<reference evidence="1" key="1">
    <citation type="submission" date="2023-06" db="EMBL/GenBank/DDBJ databases">
        <authorList>
            <person name="Kurt Z."/>
        </authorList>
    </citation>
    <scope>NUCLEOTIDE SEQUENCE</scope>
</reference>
<name>A0AA86NBQ0_9EUKA</name>
<dbReference type="EMBL" id="CATOUU010000097">
    <property type="protein sequence ID" value="CAI9916341.1"/>
    <property type="molecule type" value="Genomic_DNA"/>
</dbReference>
<evidence type="ECO:0000313" key="3">
    <source>
        <dbReference type="Proteomes" id="UP001642409"/>
    </source>
</evidence>
<sequence length="212" mass="24942">MQARIDYTYVNAQTALQYEEYKLTESMRRLDESTAYVQPDYETMYKQLKKQHIKLLSKYDVLYDELCKSEHRTTEALLQSQRVPCYTDMAYENESLKKSVAELNIVVENQNIAKNERLLETTTFLLSEEGITQKGQTKVPVNYHQMLEQQPVEAKPEINVNINLQQLRIPELGVLSDKFKQTSIKREIESEYEKLMKKSKEELVKMITDSKK</sequence>
<gene>
    <name evidence="1" type="ORF">HINF_LOCUS3986</name>
    <name evidence="2" type="ORF">HINF_LOCUS72834</name>
</gene>
<proteinExistence type="predicted"/>
<comment type="caution">
    <text evidence="1">The sequence shown here is derived from an EMBL/GenBank/DDBJ whole genome shotgun (WGS) entry which is preliminary data.</text>
</comment>
<dbReference type="Proteomes" id="UP001642409">
    <property type="component" value="Unassembled WGS sequence"/>
</dbReference>
<accession>A0AA86NBQ0</accession>
<dbReference type="EMBL" id="CAXDID020000584">
    <property type="protein sequence ID" value="CAL6104546.1"/>
    <property type="molecule type" value="Genomic_DNA"/>
</dbReference>
<keyword evidence="3" id="KW-1185">Reference proteome</keyword>
<evidence type="ECO:0000313" key="1">
    <source>
        <dbReference type="EMBL" id="CAI9916341.1"/>
    </source>
</evidence>
<protein>
    <submittedName>
        <fullName evidence="2">Hypothetical_protein</fullName>
    </submittedName>
</protein>
<reference evidence="2 3" key="2">
    <citation type="submission" date="2024-07" db="EMBL/GenBank/DDBJ databases">
        <authorList>
            <person name="Akdeniz Z."/>
        </authorList>
    </citation>
    <scope>NUCLEOTIDE SEQUENCE [LARGE SCALE GENOMIC DNA]</scope>
</reference>
<evidence type="ECO:0000313" key="2">
    <source>
        <dbReference type="EMBL" id="CAL6104546.1"/>
    </source>
</evidence>
<dbReference type="AlphaFoldDB" id="A0AA86NBQ0"/>